<keyword evidence="1" id="KW-0812">Transmembrane</keyword>
<dbReference type="Pfam" id="PF07963">
    <property type="entry name" value="N_methyl"/>
    <property type="match status" value="1"/>
</dbReference>
<dbReference type="InterPro" id="IPR045584">
    <property type="entry name" value="Pilin-like"/>
</dbReference>
<organism evidence="2">
    <name type="scientific">marine sediment metagenome</name>
    <dbReference type="NCBI Taxonomy" id="412755"/>
    <lineage>
        <taxon>unclassified sequences</taxon>
        <taxon>metagenomes</taxon>
        <taxon>ecological metagenomes</taxon>
    </lineage>
</organism>
<evidence type="ECO:0000313" key="2">
    <source>
        <dbReference type="EMBL" id="GAH51363.1"/>
    </source>
</evidence>
<feature type="transmembrane region" description="Helical" evidence="1">
    <location>
        <begin position="20"/>
        <end position="44"/>
    </location>
</feature>
<dbReference type="EMBL" id="BARU01024620">
    <property type="protein sequence ID" value="GAH51363.1"/>
    <property type="molecule type" value="Genomic_DNA"/>
</dbReference>
<dbReference type="AlphaFoldDB" id="X1I1C4"/>
<gene>
    <name evidence="2" type="ORF">S03H2_39776</name>
</gene>
<proteinExistence type="predicted"/>
<sequence length="192" mass="21813">RKALHPYGRQPAASHGVTLIELLIVVAMLSILAAPLTTLTLYVMRRSHTGLLDSHGRTQLRLAATALIKDIKSAVAVESELDSWQEDEKTLILRLATYEPRDPVYVIYTRKDNALVRTAIYRNESRRLPHSSVCVENLDHFAYSRTEKLITFELRVNYSWHQEEHPFEISSSAALQHVEAFNQTPLLRGPGK</sequence>
<reference evidence="2" key="1">
    <citation type="journal article" date="2014" name="Front. Microbiol.">
        <title>High frequency of phylogenetically diverse reductive dehalogenase-homologous genes in deep subseafloor sedimentary metagenomes.</title>
        <authorList>
            <person name="Kawai M."/>
            <person name="Futagami T."/>
            <person name="Toyoda A."/>
            <person name="Takaki Y."/>
            <person name="Nishi S."/>
            <person name="Hori S."/>
            <person name="Arai W."/>
            <person name="Tsubouchi T."/>
            <person name="Morono Y."/>
            <person name="Uchiyama I."/>
            <person name="Ito T."/>
            <person name="Fujiyama A."/>
            <person name="Inagaki F."/>
            <person name="Takami H."/>
        </authorList>
    </citation>
    <scope>NUCLEOTIDE SEQUENCE</scope>
    <source>
        <strain evidence="2">Expedition CK06-06</strain>
    </source>
</reference>
<protein>
    <recommendedName>
        <fullName evidence="3">Prepilin-type N-terminal cleavage/methylation domain-containing protein</fullName>
    </recommendedName>
</protein>
<dbReference type="InterPro" id="IPR012902">
    <property type="entry name" value="N_methyl_site"/>
</dbReference>
<keyword evidence="1" id="KW-0472">Membrane</keyword>
<accession>X1I1C4</accession>
<evidence type="ECO:0008006" key="3">
    <source>
        <dbReference type="Google" id="ProtNLM"/>
    </source>
</evidence>
<dbReference type="NCBIfam" id="TIGR02532">
    <property type="entry name" value="IV_pilin_GFxxxE"/>
    <property type="match status" value="1"/>
</dbReference>
<comment type="caution">
    <text evidence="2">The sequence shown here is derived from an EMBL/GenBank/DDBJ whole genome shotgun (WGS) entry which is preliminary data.</text>
</comment>
<dbReference type="SUPFAM" id="SSF54523">
    <property type="entry name" value="Pili subunits"/>
    <property type="match status" value="1"/>
</dbReference>
<feature type="non-terminal residue" evidence="2">
    <location>
        <position position="1"/>
    </location>
</feature>
<keyword evidence="1" id="KW-1133">Transmembrane helix</keyword>
<name>X1I1C4_9ZZZZ</name>
<evidence type="ECO:0000256" key="1">
    <source>
        <dbReference type="SAM" id="Phobius"/>
    </source>
</evidence>